<evidence type="ECO:0000313" key="3">
    <source>
        <dbReference type="Proteomes" id="UP000593565"/>
    </source>
</evidence>
<proteinExistence type="predicted"/>
<feature type="transmembrane region" description="Helical" evidence="1">
    <location>
        <begin position="52"/>
        <end position="76"/>
    </location>
</feature>
<gene>
    <name evidence="2" type="ORF">AMELA_G00242190</name>
</gene>
<comment type="caution">
    <text evidence="2">The sequence shown here is derived from an EMBL/GenBank/DDBJ whole genome shotgun (WGS) entry which is preliminary data.</text>
</comment>
<dbReference type="EMBL" id="JAAGNN010000022">
    <property type="protein sequence ID" value="KAF4074691.1"/>
    <property type="molecule type" value="Genomic_DNA"/>
</dbReference>
<keyword evidence="1" id="KW-0472">Membrane</keyword>
<sequence length="106" mass="11416">MDTDYARNGKSILHEECRYWDIKDLTYGGRIGGSDVGPIGGSDGGPIGKLDAIIIGLISFFIVVTIACVASIIICCKKKKKKKRNSVITPETIELSTEVSPMIGEV</sequence>
<keyword evidence="1" id="KW-1133">Transmembrane helix</keyword>
<protein>
    <submittedName>
        <fullName evidence="2">Uncharacterized protein</fullName>
    </submittedName>
</protein>
<evidence type="ECO:0000256" key="1">
    <source>
        <dbReference type="SAM" id="Phobius"/>
    </source>
</evidence>
<accession>A0A7J5ZXM7</accession>
<dbReference type="Proteomes" id="UP000593565">
    <property type="component" value="Unassembled WGS sequence"/>
</dbReference>
<dbReference type="AlphaFoldDB" id="A0A7J5ZXM7"/>
<reference evidence="2 3" key="1">
    <citation type="submission" date="2020-02" db="EMBL/GenBank/DDBJ databases">
        <title>A chromosome-scale genome assembly of the black bullhead catfish (Ameiurus melas).</title>
        <authorList>
            <person name="Wen M."/>
            <person name="Zham M."/>
            <person name="Cabau C."/>
            <person name="Klopp C."/>
            <person name="Donnadieu C."/>
            <person name="Roques C."/>
            <person name="Bouchez O."/>
            <person name="Lampietro C."/>
            <person name="Jouanno E."/>
            <person name="Herpin A."/>
            <person name="Louis A."/>
            <person name="Berthelot C."/>
            <person name="Parey E."/>
            <person name="Roest-Crollius H."/>
            <person name="Braasch I."/>
            <person name="Postlethwait J."/>
            <person name="Robinson-Rechavi M."/>
            <person name="Echchiki A."/>
            <person name="Begum T."/>
            <person name="Montfort J."/>
            <person name="Schartl M."/>
            <person name="Bobe J."/>
            <person name="Guiguen Y."/>
        </authorList>
    </citation>
    <scope>NUCLEOTIDE SEQUENCE [LARGE SCALE GENOMIC DNA]</scope>
    <source>
        <strain evidence="2">M_S1</strain>
        <tissue evidence="2">Blood</tissue>
    </source>
</reference>
<evidence type="ECO:0000313" key="2">
    <source>
        <dbReference type="EMBL" id="KAF4074691.1"/>
    </source>
</evidence>
<organism evidence="2 3">
    <name type="scientific">Ameiurus melas</name>
    <name type="common">Black bullhead</name>
    <name type="synonym">Silurus melas</name>
    <dbReference type="NCBI Taxonomy" id="219545"/>
    <lineage>
        <taxon>Eukaryota</taxon>
        <taxon>Metazoa</taxon>
        <taxon>Chordata</taxon>
        <taxon>Craniata</taxon>
        <taxon>Vertebrata</taxon>
        <taxon>Euteleostomi</taxon>
        <taxon>Actinopterygii</taxon>
        <taxon>Neopterygii</taxon>
        <taxon>Teleostei</taxon>
        <taxon>Ostariophysi</taxon>
        <taxon>Siluriformes</taxon>
        <taxon>Ictaluridae</taxon>
        <taxon>Ameiurus</taxon>
    </lineage>
</organism>
<keyword evidence="1" id="KW-0812">Transmembrane</keyword>
<name>A0A7J5ZXM7_AMEME</name>
<keyword evidence="3" id="KW-1185">Reference proteome</keyword>